<reference evidence="7 8" key="1">
    <citation type="submission" date="2018-05" db="EMBL/GenBank/DDBJ databases">
        <title>Genomic Encyclopedia of Type Strains, Phase IV (KMG-IV): sequencing the most valuable type-strain genomes for metagenomic binning, comparative biology and taxonomic classification.</title>
        <authorList>
            <person name="Goeker M."/>
        </authorList>
    </citation>
    <scope>NUCLEOTIDE SEQUENCE [LARGE SCALE GENOMIC DNA]</scope>
    <source>
        <strain evidence="7 8">DSM 25134</strain>
    </source>
</reference>
<evidence type="ECO:0000256" key="2">
    <source>
        <dbReference type="ARBA" id="ARBA00022475"/>
    </source>
</evidence>
<name>A0A318J1B8_9NEIS</name>
<accession>A0A318J1B8</accession>
<dbReference type="OrthoDB" id="45037at2"/>
<evidence type="ECO:0000256" key="4">
    <source>
        <dbReference type="ARBA" id="ARBA00022989"/>
    </source>
</evidence>
<feature type="transmembrane region" description="Helical" evidence="6">
    <location>
        <begin position="255"/>
        <end position="275"/>
    </location>
</feature>
<dbReference type="PANTHER" id="PTHR47089:SF1">
    <property type="entry name" value="GUANOSINE ABC TRANSPORTER PERMEASE PROTEIN NUPP"/>
    <property type="match status" value="1"/>
</dbReference>
<feature type="transmembrane region" description="Helical" evidence="6">
    <location>
        <begin position="281"/>
        <end position="298"/>
    </location>
</feature>
<evidence type="ECO:0000313" key="8">
    <source>
        <dbReference type="Proteomes" id="UP000248395"/>
    </source>
</evidence>
<proteinExistence type="predicted"/>
<organism evidence="7 8">
    <name type="scientific">Aquitalea magnusonii</name>
    <dbReference type="NCBI Taxonomy" id="332411"/>
    <lineage>
        <taxon>Bacteria</taxon>
        <taxon>Pseudomonadati</taxon>
        <taxon>Pseudomonadota</taxon>
        <taxon>Betaproteobacteria</taxon>
        <taxon>Neisseriales</taxon>
        <taxon>Chromobacteriaceae</taxon>
        <taxon>Aquitalea</taxon>
    </lineage>
</organism>
<dbReference type="AlphaFoldDB" id="A0A318J1B8"/>
<evidence type="ECO:0000256" key="5">
    <source>
        <dbReference type="ARBA" id="ARBA00023136"/>
    </source>
</evidence>
<dbReference type="RefSeq" id="WP_082693366.1">
    <property type="nucleotide sequence ID" value="NZ_LNQU01000031.1"/>
</dbReference>
<comment type="caution">
    <text evidence="7">The sequence shown here is derived from an EMBL/GenBank/DDBJ whole genome shotgun (WGS) entry which is preliminary data.</text>
</comment>
<dbReference type="CDD" id="cd06580">
    <property type="entry name" value="TM_PBP1_transp_TpRbsC_like"/>
    <property type="match status" value="1"/>
</dbReference>
<gene>
    <name evidence="7" type="ORF">DFR38_11936</name>
</gene>
<evidence type="ECO:0000256" key="3">
    <source>
        <dbReference type="ARBA" id="ARBA00022692"/>
    </source>
</evidence>
<dbReference type="GO" id="GO:0005886">
    <property type="term" value="C:plasma membrane"/>
    <property type="evidence" value="ECO:0007669"/>
    <property type="project" value="UniProtKB-SubCell"/>
</dbReference>
<dbReference type="InterPro" id="IPR001851">
    <property type="entry name" value="ABC_transp_permease"/>
</dbReference>
<keyword evidence="5 6" id="KW-0472">Membrane</keyword>
<feature type="transmembrane region" description="Helical" evidence="6">
    <location>
        <begin position="12"/>
        <end position="38"/>
    </location>
</feature>
<evidence type="ECO:0000256" key="1">
    <source>
        <dbReference type="ARBA" id="ARBA00004651"/>
    </source>
</evidence>
<keyword evidence="8" id="KW-1185">Reference proteome</keyword>
<sequence>MKFGQPSTLPRWAQLTVLPVLNLLAALLVTGLVTWLIGEDPWECLQLLVSGAFGSGEGIGYTLFYTTGFIFTGLAVATAFHAGLFNIGGEGQAYLAGLGVTLVVLAFDHTLPPMVLVPLCILAAMGFGAAWAFVPGWLQAKRGSHIVVTTIMFNFIAYSLMLYLIGHHLIEAGSQNPTTREFGQASWIPAIHQVAAGMGISLPSTPLNLTFVMALLACGLFYLLVWHSRWGFQLRTVGVNESAARYAGINVSKTIILAMCVSGALSGFAAINELLGSTHRMNVSFTNGVGFVGIAVALMGRNHPVGIILSALLFGGLTQGGLELSFEKPVITREMIIFIQGLIILFCGALENLFEPFIAGLFKRKEDK</sequence>
<feature type="transmembrane region" description="Helical" evidence="6">
    <location>
        <begin position="207"/>
        <end position="225"/>
    </location>
</feature>
<feature type="transmembrane region" description="Helical" evidence="6">
    <location>
        <begin position="336"/>
        <end position="362"/>
    </location>
</feature>
<evidence type="ECO:0000313" key="7">
    <source>
        <dbReference type="EMBL" id="PXX42323.1"/>
    </source>
</evidence>
<dbReference type="PANTHER" id="PTHR47089">
    <property type="entry name" value="ABC TRANSPORTER, PERMEASE PROTEIN"/>
    <property type="match status" value="1"/>
</dbReference>
<feature type="transmembrane region" description="Helical" evidence="6">
    <location>
        <begin position="58"/>
        <end position="80"/>
    </location>
</feature>
<feature type="transmembrane region" description="Helical" evidence="6">
    <location>
        <begin position="115"/>
        <end position="134"/>
    </location>
</feature>
<dbReference type="Pfam" id="PF02653">
    <property type="entry name" value="BPD_transp_2"/>
    <property type="match status" value="1"/>
</dbReference>
<protein>
    <submittedName>
        <fullName evidence="7">Nucleoside ABC transporter membrane protein</fullName>
    </submittedName>
</protein>
<dbReference type="GO" id="GO:0022857">
    <property type="term" value="F:transmembrane transporter activity"/>
    <property type="evidence" value="ECO:0007669"/>
    <property type="project" value="InterPro"/>
</dbReference>
<keyword evidence="4 6" id="KW-1133">Transmembrane helix</keyword>
<comment type="subcellular location">
    <subcellularLocation>
        <location evidence="1">Cell membrane</location>
        <topology evidence="1">Multi-pass membrane protein</topology>
    </subcellularLocation>
</comment>
<feature type="transmembrane region" description="Helical" evidence="6">
    <location>
        <begin position="146"/>
        <end position="165"/>
    </location>
</feature>
<keyword evidence="3 6" id="KW-0812">Transmembrane</keyword>
<evidence type="ECO:0000256" key="6">
    <source>
        <dbReference type="SAM" id="Phobius"/>
    </source>
</evidence>
<keyword evidence="2" id="KW-1003">Cell membrane</keyword>
<dbReference type="EMBL" id="QJKC01000019">
    <property type="protein sequence ID" value="PXX42323.1"/>
    <property type="molecule type" value="Genomic_DNA"/>
</dbReference>
<feature type="transmembrane region" description="Helical" evidence="6">
    <location>
        <begin position="305"/>
        <end position="324"/>
    </location>
</feature>
<dbReference type="Proteomes" id="UP000248395">
    <property type="component" value="Unassembled WGS sequence"/>
</dbReference>